<evidence type="ECO:0000313" key="3">
    <source>
        <dbReference type="Proteomes" id="UP001610446"/>
    </source>
</evidence>
<evidence type="ECO:0000313" key="2">
    <source>
        <dbReference type="EMBL" id="KAL2850286.1"/>
    </source>
</evidence>
<sequence>MDRDRLGIWVFYLSVHHQGTALPAKLPKVQRLGLVLALVLGRLHLPALLYFFLPLFPPSKEEKKPRRRDACARGGA</sequence>
<comment type="caution">
    <text evidence="2">The sequence shown here is derived from an EMBL/GenBank/DDBJ whole genome shotgun (WGS) entry which is preliminary data.</text>
</comment>
<feature type="transmembrane region" description="Helical" evidence="1">
    <location>
        <begin position="33"/>
        <end position="56"/>
    </location>
</feature>
<reference evidence="2 3" key="1">
    <citation type="submission" date="2024-07" db="EMBL/GenBank/DDBJ databases">
        <title>Section-level genome sequencing and comparative genomics of Aspergillus sections Usti and Cavernicolus.</title>
        <authorList>
            <consortium name="Lawrence Berkeley National Laboratory"/>
            <person name="Nybo J.L."/>
            <person name="Vesth T.C."/>
            <person name="Theobald S."/>
            <person name="Frisvad J.C."/>
            <person name="Larsen T.O."/>
            <person name="Kjaerboelling I."/>
            <person name="Rothschild-Mancinelli K."/>
            <person name="Lyhne E.K."/>
            <person name="Kogle M.E."/>
            <person name="Barry K."/>
            <person name="Clum A."/>
            <person name="Na H."/>
            <person name="Ledsgaard L."/>
            <person name="Lin J."/>
            <person name="Lipzen A."/>
            <person name="Kuo A."/>
            <person name="Riley R."/>
            <person name="Mondo S."/>
            <person name="Labutti K."/>
            <person name="Haridas S."/>
            <person name="Pangalinan J."/>
            <person name="Salamov A.A."/>
            <person name="Simmons B.A."/>
            <person name="Magnuson J.K."/>
            <person name="Chen J."/>
            <person name="Drula E."/>
            <person name="Henrissat B."/>
            <person name="Wiebenga A."/>
            <person name="Lubbers R.J."/>
            <person name="Gomes A.C."/>
            <person name="Makela M.R."/>
            <person name="Stajich J."/>
            <person name="Grigoriev I.V."/>
            <person name="Mortensen U.H."/>
            <person name="De Vries R.P."/>
            <person name="Baker S.E."/>
            <person name="Andersen M.R."/>
        </authorList>
    </citation>
    <scope>NUCLEOTIDE SEQUENCE [LARGE SCALE GENOMIC DNA]</scope>
    <source>
        <strain evidence="2 3">CBS 123904</strain>
    </source>
</reference>
<evidence type="ECO:0000256" key="1">
    <source>
        <dbReference type="SAM" id="Phobius"/>
    </source>
</evidence>
<keyword evidence="1" id="KW-1133">Transmembrane helix</keyword>
<protein>
    <submittedName>
        <fullName evidence="2">Uncharacterized protein</fullName>
    </submittedName>
</protein>
<keyword evidence="3" id="KW-1185">Reference proteome</keyword>
<keyword evidence="1" id="KW-0812">Transmembrane</keyword>
<organism evidence="2 3">
    <name type="scientific">Aspergillus pseudoustus</name>
    <dbReference type="NCBI Taxonomy" id="1810923"/>
    <lineage>
        <taxon>Eukaryota</taxon>
        <taxon>Fungi</taxon>
        <taxon>Dikarya</taxon>
        <taxon>Ascomycota</taxon>
        <taxon>Pezizomycotina</taxon>
        <taxon>Eurotiomycetes</taxon>
        <taxon>Eurotiomycetidae</taxon>
        <taxon>Eurotiales</taxon>
        <taxon>Aspergillaceae</taxon>
        <taxon>Aspergillus</taxon>
        <taxon>Aspergillus subgen. Nidulantes</taxon>
    </lineage>
</organism>
<gene>
    <name evidence="2" type="ORF">BJY01DRAFT_209972</name>
</gene>
<keyword evidence="1" id="KW-0472">Membrane</keyword>
<name>A0ABR4KDM4_9EURO</name>
<dbReference type="Proteomes" id="UP001610446">
    <property type="component" value="Unassembled WGS sequence"/>
</dbReference>
<accession>A0ABR4KDM4</accession>
<dbReference type="EMBL" id="JBFXLU010000037">
    <property type="protein sequence ID" value="KAL2850286.1"/>
    <property type="molecule type" value="Genomic_DNA"/>
</dbReference>
<proteinExistence type="predicted"/>